<accession>A0ACC0JSS3</accession>
<sequence length="1161" mass="135236">MNYLRNEVRSAQDKPVAKHNRFFTGAKVSTLEDKNKKLEIKRKQLIKRRNVEYVLQYGNVTPFLWFKGKYRCFYCTEPMKNPEILREHTAKVHQFANLELAVFDRTKDNRNKDAAIKIDVTGISCKLCPKPVPDLEQLITHLIIAHDAEYDVNVSNCLLPFQLDKDNPTCPTCKMKFVFFEYLLRHANKYHLAHEYICDVCGTSFQGENHLKMHHRYYHREYKCDYCDVKLTTLSKKIIHEKNVHMANLLKCPHCPETFKSPYFKKLHLANVHGVEELKIKCQFCTKVFPQESIMSRHMRRVHLRERNVECEVCGEKFFGPYDVKLHMLKHSGEKSFICSVCGKKFSKKSNLNSHSVLHTGKKAYSCTLCKKVFGYHTNLSMHMKTMHHGYTTLEKTQEEIEVVQMEFINDELEGAEVAGTKRKKEEETYLERLGTVRKNILYVLRYGNVMPFQWNTKGFSCFYCSKPMRDCDTLKEHTTSKHDSVDLEAFVTKIVSKNVPVKIDVTGLACKQCSEPLASIEELIAHIISIHGELYDNSAGVCVFPFVLNKDLMQCVLCVSRYDNFPSMVVHMYKEHMVHSSICQICGLSFIDKIRLSRHINKSHVGHKCKNCGKLFDAVHKLERHKERIHGRVKTHECNLCSAVFENDYQVKVHLGKVHNVEKYRIKCEQCPKICTTKGAMLMHVQSLHSDVRYECDLCDYKTPIKWMIKLHKRKHFGERDYACSICARLFGRSSNLRAHMKVHTGSFGRVCRWCRKGFTDLETLDKHEKEYTFLKIYTLKKDVPVRVLNKSETRGGQKRSVPDKDSESQSEEESTPRANKTLSPKEKRKIMRNNVVQVLVKSTVMPFRWLKSSYRCFYCYDIFQEASDLKNHQQVHTGDEIKEQAMSNFWEPVVYVDISNLHCKLCPDNVNDLYDLIDHLVGKHGVVYNKDVGICMVAFKLDNFTVNCLACGASFYTFGPLLHHTNKDHKGTSAILCDICGQHFKDANLLRLHIKTVHENTGLLCPECGEKFETRSKLKTHQKNHHDIEKKHKCLVCSLTFQSHYKRSRHMATEHKNRQEVKCLHCPKTFVFRSMMMTHLRDTHLKVRNHICGVCGWKAFNSNRLKNHMYKHSGEKNFKCDACDKAFTTKKIMRAHFARMHKNVQPPMMVPYDNPYVGH</sequence>
<comment type="caution">
    <text evidence="1">The sequence shown here is derived from an EMBL/GenBank/DDBJ whole genome shotgun (WGS) entry which is preliminary data.</text>
</comment>
<proteinExistence type="predicted"/>
<name>A0ACC0JSS3_CHOFU</name>
<evidence type="ECO:0000313" key="1">
    <source>
        <dbReference type="EMBL" id="KAI8427089.1"/>
    </source>
</evidence>
<reference evidence="1 2" key="1">
    <citation type="journal article" date="2022" name="Genome Biol. Evol.">
        <title>The Spruce Budworm Genome: Reconstructing the Evolutionary History of Antifreeze Proteins.</title>
        <authorList>
            <person name="Beliveau C."/>
            <person name="Gagne P."/>
            <person name="Picq S."/>
            <person name="Vernygora O."/>
            <person name="Keeling C.I."/>
            <person name="Pinkney K."/>
            <person name="Doucet D."/>
            <person name="Wen F."/>
            <person name="Johnston J.S."/>
            <person name="Maaroufi H."/>
            <person name="Boyle B."/>
            <person name="Laroche J."/>
            <person name="Dewar K."/>
            <person name="Juretic N."/>
            <person name="Blackburn G."/>
            <person name="Nisole A."/>
            <person name="Brunet B."/>
            <person name="Brandao M."/>
            <person name="Lumley L."/>
            <person name="Duan J."/>
            <person name="Quan G."/>
            <person name="Lucarotti C.J."/>
            <person name="Roe A.D."/>
            <person name="Sperling F.A.H."/>
            <person name="Levesque R.C."/>
            <person name="Cusson M."/>
        </authorList>
    </citation>
    <scope>NUCLEOTIDE SEQUENCE [LARGE SCALE GENOMIC DNA]</scope>
    <source>
        <strain evidence="1">Glfc:IPQL:Cfum</strain>
    </source>
</reference>
<gene>
    <name evidence="1" type="ORF">MSG28_014727</name>
</gene>
<keyword evidence="2" id="KW-1185">Reference proteome</keyword>
<protein>
    <submittedName>
        <fullName evidence="1">Uncharacterized protein</fullName>
    </submittedName>
</protein>
<evidence type="ECO:0000313" key="2">
    <source>
        <dbReference type="Proteomes" id="UP001064048"/>
    </source>
</evidence>
<dbReference type="EMBL" id="CM046126">
    <property type="protein sequence ID" value="KAI8427089.1"/>
    <property type="molecule type" value="Genomic_DNA"/>
</dbReference>
<organism evidence="1 2">
    <name type="scientific">Choristoneura fumiferana</name>
    <name type="common">Spruce budworm moth</name>
    <name type="synonym">Archips fumiferana</name>
    <dbReference type="NCBI Taxonomy" id="7141"/>
    <lineage>
        <taxon>Eukaryota</taxon>
        <taxon>Metazoa</taxon>
        <taxon>Ecdysozoa</taxon>
        <taxon>Arthropoda</taxon>
        <taxon>Hexapoda</taxon>
        <taxon>Insecta</taxon>
        <taxon>Pterygota</taxon>
        <taxon>Neoptera</taxon>
        <taxon>Endopterygota</taxon>
        <taxon>Lepidoptera</taxon>
        <taxon>Glossata</taxon>
        <taxon>Ditrysia</taxon>
        <taxon>Tortricoidea</taxon>
        <taxon>Tortricidae</taxon>
        <taxon>Tortricinae</taxon>
        <taxon>Choristoneura</taxon>
    </lineage>
</organism>
<dbReference type="Proteomes" id="UP001064048">
    <property type="component" value="Chromosome 26"/>
</dbReference>